<dbReference type="Pfam" id="PF18413">
    <property type="entry name" value="Neuraminidase"/>
    <property type="match status" value="1"/>
</dbReference>
<protein>
    <recommendedName>
        <fullName evidence="7">Insecticidal toxin complex protein TcaB2</fullName>
    </recommendedName>
</protein>
<evidence type="ECO:0000259" key="3">
    <source>
        <dbReference type="Pfam" id="PF18413"/>
    </source>
</evidence>
<dbReference type="RefSeq" id="WP_121731288.1">
    <property type="nucleotide sequence ID" value="NZ_PEGA01000003.1"/>
</dbReference>
<feature type="region of interest" description="Disordered" evidence="1">
    <location>
        <begin position="1488"/>
        <end position="1510"/>
    </location>
</feature>
<name>A0A3L8CZL7_9PSED</name>
<dbReference type="Pfam" id="PF20220">
    <property type="entry name" value="ABC_toxin_N"/>
    <property type="match status" value="1"/>
</dbReference>
<dbReference type="EMBL" id="PEGA01000003">
    <property type="protein sequence ID" value="RLU13825.1"/>
    <property type="molecule type" value="Genomic_DNA"/>
</dbReference>
<feature type="compositionally biased region" description="Basic residues" evidence="1">
    <location>
        <begin position="1501"/>
        <end position="1510"/>
    </location>
</feature>
<feature type="domain" description="ABC toxin N-terminal" evidence="4">
    <location>
        <begin position="7"/>
        <end position="133"/>
    </location>
</feature>
<dbReference type="InterPro" id="IPR046839">
    <property type="entry name" value="ABC_toxin_N"/>
</dbReference>
<evidence type="ECO:0000256" key="1">
    <source>
        <dbReference type="SAM" id="MobiDB-lite"/>
    </source>
</evidence>
<evidence type="ECO:0000259" key="4">
    <source>
        <dbReference type="Pfam" id="PF20220"/>
    </source>
</evidence>
<feature type="domain" description="Tc toxin complex TcA C-terminal TcB-binding" evidence="2">
    <location>
        <begin position="1177"/>
        <end position="1469"/>
    </location>
</feature>
<accession>A0A3L8CZL7</accession>
<reference evidence="5 6" key="1">
    <citation type="journal article" date="2018" name="Front. Microbiol.">
        <title>Discovery of Phloeophagus Beetles as a Source of Pseudomonas Strains That Produce Potentially New Bioactive Substances and Description of Pseudomonas bohemica sp. nov.</title>
        <authorList>
            <person name="Saati-Santamaria Z."/>
            <person name="Lopez-Mondejar R."/>
            <person name="Jimenez-Gomez A."/>
            <person name="Diez-Mendez A."/>
            <person name="Vetrovsky T."/>
            <person name="Igual J.M."/>
            <person name="Velazquez E."/>
            <person name="Kolarik M."/>
            <person name="Rivas R."/>
            <person name="Garcia-Fraile P."/>
        </authorList>
    </citation>
    <scope>NUCLEOTIDE SEQUENCE [LARGE SCALE GENOMIC DNA]</scope>
    <source>
        <strain evidence="5 6">A2-NA12</strain>
    </source>
</reference>
<dbReference type="Proteomes" id="UP000282672">
    <property type="component" value="Unassembled WGS sequence"/>
</dbReference>
<evidence type="ECO:0000259" key="2">
    <source>
        <dbReference type="Pfam" id="PF18276"/>
    </source>
</evidence>
<dbReference type="InterPro" id="IPR040840">
    <property type="entry name" value="TcA_TcB_BD"/>
</dbReference>
<sequence>MQTLQIDELTEQYTAAMVEAILGQLLWEGPVVLRTPDDLSDYLMLDVQSGAQLDATWIAANVRCLQQHIQSVYSGMEEGYEAAHFDPEDIEYWYRILSHYSTWSANVTLQDQAENYIVPALRLGKTQLFRSLENNLNQMRLSSDSVQKGLMEYTQSLQRVCDLDVLNGYIDGASVQDAWYYLVGRERTPPFAYHLRTVKVELDNEQKKINPAAWGEWRAIELATQDTVVDIRPVRVWGRTVLVWCEWSERQVDANGLVQKPWALEIKASASFLNGQWSAPVSLHRRVCENDVSNGRLTVVSLGDGDPRDDRLAVCYTNRQGLDGLAAFHEIEIHETRDALFRKVADDAPTLMQATFARFRDADSLQQKLLPRDYSTVTISSVASPIGSLTDHLFLDAVHTREQGTDSNFYEVLRVRGRCTAVRETGRVLERLSINWRASTSSPSVDVSIVDAGERELSITLTTRARPTQAHALQLGDVGKKALVHTFAIDDFKEGSIGDGIWVAQAVASLDDISLAYLLGNNADGILAGAGFSLQEKGEAVGNERNQVVSRALYASVELRLQYPARAEGDPFDWTSTGLLNGQYATPWRTYRRGTASLELTNFPVNEPIDFRFGAVQADVYGSNQFSVLLKQSPRLYTTPSIDKNSSQGAQFLSFNDPAQALKYSRLNSTFGPLLSSRAAISVDALFSWDTQHVAEPSLPDLTIEENGPFDGCNGLYFWELFFHTPDLVGSRLSAEGRYREAQGWYAYVFNPVARAITPPDEPLPGDLEVIAAPAYWRCRPLQNTTLECSYESAAPSDPDAIGYCAPVHFKIAIFLRYVQNLIDWGDSQYRRLDYDSMVAAALNYSRALSLMGREPNAQVIRSWAPTTLEDLLSVIAEREPLKNFEQSLNLGLADVPTGMQTTPRFDLLGSGVFLPGVNERPGAVWALLKERLDNLRHNRSIDGQPLSIPLFSQPLDPLDLLRAQANAHQGTSRSAGGQVQVVPYKWQTVHSLALQGTEFLIQHEEQVRTWLDMRDRGELEELQQGHMIELAEYSRSIHEATIAQLEATAASLRQSESMLEARALHYQQLVDEGVSRIENEVLQSYQSARYIAVGSGAFRTLGAAMDLIPNVFGTSSGGARLAAIPNAVAEGLQMAADYMRGEADEASINEQYRRRQEDWQHTLDQSHAESRVVREQLLAQEHAIAAARAALLQAEIANTQAGAVYAFYKNRSTGRELSNWVVGQLKTLIYQVYDVVAGLALCAETCWQYEMGDYKTRFVRPDVWMDTYHGLTAGYSLKLDLLRMATARIKRDEHRLQLTKSISLKTLLGDRWQSALDEGNVEFSLNEKMFNEDYPGHYCRQVKQLSLTIPALLGPYQNVCAVLIQDSSATILEPDIGAVRYLHGSAPESVPAADKLVQNLRPYQQIGLSHGLNDNGLFDVLDDGRYAPFEGTGAHAKYRLTFPRADQALQRSLLQSVTDIILTLVYQARDGGPGFAALVEDELKPSVSAMLDQPDTKPRSATRAKRIQP</sequence>
<dbReference type="InterPro" id="IPR041079">
    <property type="entry name" value="Neuraminidase-like"/>
</dbReference>
<gene>
    <name evidence="5" type="ORF">CS076_04480</name>
</gene>
<organism evidence="5 6">
    <name type="scientific">Pseudomonas prosekii</name>
    <dbReference type="NCBI Taxonomy" id="1148509"/>
    <lineage>
        <taxon>Bacteria</taxon>
        <taxon>Pseudomonadati</taxon>
        <taxon>Pseudomonadota</taxon>
        <taxon>Gammaproteobacteria</taxon>
        <taxon>Pseudomonadales</taxon>
        <taxon>Pseudomonadaceae</taxon>
        <taxon>Pseudomonas</taxon>
    </lineage>
</organism>
<proteinExistence type="predicted"/>
<feature type="domain" description="Neuraminidase-like" evidence="3">
    <location>
        <begin position="163"/>
        <end position="284"/>
    </location>
</feature>
<evidence type="ECO:0000313" key="5">
    <source>
        <dbReference type="EMBL" id="RLU13825.1"/>
    </source>
</evidence>
<evidence type="ECO:0008006" key="7">
    <source>
        <dbReference type="Google" id="ProtNLM"/>
    </source>
</evidence>
<comment type="caution">
    <text evidence="5">The sequence shown here is derived from an EMBL/GenBank/DDBJ whole genome shotgun (WGS) entry which is preliminary data.</text>
</comment>
<evidence type="ECO:0000313" key="6">
    <source>
        <dbReference type="Proteomes" id="UP000282672"/>
    </source>
</evidence>
<dbReference type="Pfam" id="PF18276">
    <property type="entry name" value="TcA_TcB_BD"/>
    <property type="match status" value="1"/>
</dbReference>